<dbReference type="Pfam" id="PF01724">
    <property type="entry name" value="DUF29"/>
    <property type="match status" value="1"/>
</dbReference>
<sequence length="135" mass="16295">MNKLYDIDFNLWSKQQAKLLREGKFNELDLENLIEEVEDLGKSEYKTCRSYTILIIIHLLFINYWEAEKQYNENHWKREVYNFRLLLKKNLSTSIKNKLIEKWEEIYQEAAEDFKEKANLTAPENCPFPIEDILG</sequence>
<dbReference type="Proteomes" id="UP000003477">
    <property type="component" value="Unassembled WGS sequence"/>
</dbReference>
<dbReference type="EMBL" id="AESD01000493">
    <property type="protein sequence ID" value="EHJ11939.1"/>
    <property type="molecule type" value="Genomic_DNA"/>
</dbReference>
<dbReference type="AlphaFoldDB" id="G5J778"/>
<comment type="caution">
    <text evidence="1">The sequence shown here is derived from an EMBL/GenBank/DDBJ whole genome shotgun (WGS) entry which is preliminary data.</text>
</comment>
<evidence type="ECO:0008006" key="3">
    <source>
        <dbReference type="Google" id="ProtNLM"/>
    </source>
</evidence>
<dbReference type="Gene3D" id="1.20.1220.20">
    <property type="entry name" value="Uncharcterised protein PF01724"/>
    <property type="match status" value="1"/>
</dbReference>
<dbReference type="PATRIC" id="fig|423471.3.peg.3120"/>
<protein>
    <recommendedName>
        <fullName evidence="3">DUF29 domain-containing protein</fullName>
    </recommendedName>
</protein>
<evidence type="ECO:0000313" key="1">
    <source>
        <dbReference type="EMBL" id="EHJ11939.1"/>
    </source>
</evidence>
<evidence type="ECO:0000313" key="2">
    <source>
        <dbReference type="Proteomes" id="UP000003477"/>
    </source>
</evidence>
<name>G5J778_CROWT</name>
<dbReference type="PANTHER" id="PTHR34235">
    <property type="entry name" value="SLR1203 PROTEIN-RELATED"/>
    <property type="match status" value="1"/>
</dbReference>
<accession>G5J778</accession>
<dbReference type="PANTHER" id="PTHR34235:SF3">
    <property type="entry name" value="SLR1203 PROTEIN"/>
    <property type="match status" value="1"/>
</dbReference>
<proteinExistence type="predicted"/>
<dbReference type="InterPro" id="IPR002636">
    <property type="entry name" value="DUF29"/>
</dbReference>
<dbReference type="GeneID" id="88766874"/>
<gene>
    <name evidence="1" type="ORF">CWATWH0003_3319</name>
</gene>
<organism evidence="1 2">
    <name type="scientific">Crocosphaera watsonii WH 0003</name>
    <dbReference type="NCBI Taxonomy" id="423471"/>
    <lineage>
        <taxon>Bacteria</taxon>
        <taxon>Bacillati</taxon>
        <taxon>Cyanobacteriota</taxon>
        <taxon>Cyanophyceae</taxon>
        <taxon>Oscillatoriophycideae</taxon>
        <taxon>Chroococcales</taxon>
        <taxon>Aphanothecaceae</taxon>
        <taxon>Crocosphaera</taxon>
    </lineage>
</organism>
<dbReference type="RefSeq" id="WP_007306189.1">
    <property type="nucleotide sequence ID" value="NZ_AESD01000493.1"/>
</dbReference>
<reference evidence="1 2" key="1">
    <citation type="journal article" date="2011" name="Front. Microbiol.">
        <title>Two Strains of Crocosphaera watsonii with Highly Conserved Genomes are Distinguished by Strain-Specific Features.</title>
        <authorList>
            <person name="Bench S.R."/>
            <person name="Ilikchyan I.N."/>
            <person name="Tripp H.J."/>
            <person name="Zehr J.P."/>
        </authorList>
    </citation>
    <scope>NUCLEOTIDE SEQUENCE [LARGE SCALE GENOMIC DNA]</scope>
    <source>
        <strain evidence="1 2">WH 0003</strain>
    </source>
</reference>